<evidence type="ECO:0000313" key="3">
    <source>
        <dbReference type="EMBL" id="KDB24801.1"/>
    </source>
</evidence>
<evidence type="ECO:0000313" key="4">
    <source>
        <dbReference type="Proteomes" id="UP000024533"/>
    </source>
</evidence>
<proteinExistence type="predicted"/>
<dbReference type="EMBL" id="AOKY01000241">
    <property type="protein sequence ID" value="KDB24801.1"/>
    <property type="molecule type" value="Genomic_DNA"/>
</dbReference>
<dbReference type="InterPro" id="IPR031833">
    <property type="entry name" value="DUF4748"/>
</dbReference>
<dbReference type="PANTHER" id="PTHR41800:SF1">
    <property type="entry name" value="EXPRESSED PROTEIN"/>
    <property type="match status" value="1"/>
</dbReference>
<gene>
    <name evidence="3" type="ORF">H109_03367</name>
</gene>
<feature type="region of interest" description="Disordered" evidence="1">
    <location>
        <begin position="93"/>
        <end position="155"/>
    </location>
</feature>
<protein>
    <submittedName>
        <fullName evidence="3">Uncharacterized protein</fullName>
    </submittedName>
</protein>
<dbReference type="OrthoDB" id="2559326at2759"/>
<name>A0A059JA88_TRIIM</name>
<keyword evidence="2" id="KW-0472">Membrane</keyword>
<reference evidence="3 4" key="1">
    <citation type="submission" date="2014-02" db="EMBL/GenBank/DDBJ databases">
        <title>The Genome Sequence of Trichophyton interdigitale MR816.</title>
        <authorList>
            <consortium name="The Broad Institute Genomics Platform"/>
            <person name="Cuomo C.A."/>
            <person name="White T.C."/>
            <person name="Graser Y."/>
            <person name="Martinez-Rossi N."/>
            <person name="Heitman J."/>
            <person name="Young S.K."/>
            <person name="Zeng Q."/>
            <person name="Gargeya S."/>
            <person name="Abouelleil A."/>
            <person name="Alvarado L."/>
            <person name="Chapman S.B."/>
            <person name="Gainer-Dewar J."/>
            <person name="Goldberg J."/>
            <person name="Griggs A."/>
            <person name="Gujja S."/>
            <person name="Hansen M."/>
            <person name="Howarth C."/>
            <person name="Imamovic A."/>
            <person name="Larimer J."/>
            <person name="Martinez D."/>
            <person name="Murphy C."/>
            <person name="Pearson M.D."/>
            <person name="Persinoti G."/>
            <person name="Poon T."/>
            <person name="Priest M."/>
            <person name="Roberts A.D."/>
            <person name="Saif S."/>
            <person name="Shea T.D."/>
            <person name="Sykes S.N."/>
            <person name="Wortman J."/>
            <person name="Nusbaum C."/>
            <person name="Birren B."/>
        </authorList>
    </citation>
    <scope>NUCLEOTIDE SEQUENCE [LARGE SCALE GENOMIC DNA]</scope>
    <source>
        <strain evidence="3 4">MR816</strain>
    </source>
</reference>
<evidence type="ECO:0000256" key="1">
    <source>
        <dbReference type="SAM" id="MobiDB-lite"/>
    </source>
</evidence>
<keyword evidence="2" id="KW-1133">Transmembrane helix</keyword>
<comment type="caution">
    <text evidence="3">The sequence shown here is derived from an EMBL/GenBank/DDBJ whole genome shotgun (WGS) entry which is preliminary data.</text>
</comment>
<evidence type="ECO:0000256" key="2">
    <source>
        <dbReference type="SAM" id="Phobius"/>
    </source>
</evidence>
<dbReference type="Proteomes" id="UP000024533">
    <property type="component" value="Unassembled WGS sequence"/>
</dbReference>
<dbReference type="Pfam" id="PF15932">
    <property type="entry name" value="DUF4748"/>
    <property type="match status" value="1"/>
</dbReference>
<accession>A0A059JA88</accession>
<feature type="compositionally biased region" description="Basic and acidic residues" evidence="1">
    <location>
        <begin position="105"/>
        <end position="155"/>
    </location>
</feature>
<dbReference type="AlphaFoldDB" id="A0A059JA88"/>
<dbReference type="OMA" id="YEAAEPY"/>
<feature type="transmembrane region" description="Helical" evidence="2">
    <location>
        <begin position="6"/>
        <end position="25"/>
    </location>
</feature>
<sequence>MNTIKSTWIGWGALCVAGGGAYYFAKRSINADRLTRFDATQKRKDEMAKAEASARVWTQIPPSPPWRDRIDSRASLTDIWYWLKAAAEQSKAAVARAGQLNSGSQKDDAYSPSEELGHDPAPTRHEPDTDAQRLAEKGKYEAAEVFRSRKGDRFS</sequence>
<keyword evidence="2" id="KW-0812">Transmembrane</keyword>
<organism evidence="3 4">
    <name type="scientific">Trichophyton interdigitale (strain MR816)</name>
    <dbReference type="NCBI Taxonomy" id="1215338"/>
    <lineage>
        <taxon>Eukaryota</taxon>
        <taxon>Fungi</taxon>
        <taxon>Dikarya</taxon>
        <taxon>Ascomycota</taxon>
        <taxon>Pezizomycotina</taxon>
        <taxon>Eurotiomycetes</taxon>
        <taxon>Eurotiomycetidae</taxon>
        <taxon>Onygenales</taxon>
        <taxon>Arthrodermataceae</taxon>
        <taxon>Trichophyton</taxon>
    </lineage>
</organism>
<dbReference type="HOGENOM" id="CLU_120625_1_0_1"/>
<keyword evidence="4" id="KW-1185">Reference proteome</keyword>
<dbReference type="PANTHER" id="PTHR41800">
    <property type="entry name" value="EXPRESSED PROTEIN"/>
    <property type="match status" value="1"/>
</dbReference>